<keyword evidence="2" id="KW-1133">Transmembrane helix</keyword>
<feature type="transmembrane region" description="Helical" evidence="2">
    <location>
        <begin position="92"/>
        <end position="109"/>
    </location>
</feature>
<keyword evidence="5" id="KW-1185">Reference proteome</keyword>
<reference evidence="4" key="1">
    <citation type="submission" date="2021-03" db="EMBL/GenBank/DDBJ databases">
        <title>Taxonomic study of Clostridium polyendosporum from meadow-gley soil under rice.</title>
        <authorList>
            <person name="Kobayashi H."/>
            <person name="Tanizawa Y."/>
            <person name="Yagura M."/>
        </authorList>
    </citation>
    <scope>NUCLEOTIDE SEQUENCE</scope>
    <source>
        <strain evidence="4">JCM 30710</strain>
    </source>
</reference>
<dbReference type="InterPro" id="IPR000620">
    <property type="entry name" value="EamA_dom"/>
</dbReference>
<dbReference type="EMBL" id="BOPZ01000005">
    <property type="protein sequence ID" value="GIM28241.1"/>
    <property type="molecule type" value="Genomic_DNA"/>
</dbReference>
<gene>
    <name evidence="4" type="ORF">CPJCM30710_09070</name>
</gene>
<dbReference type="RefSeq" id="WP_212902981.1">
    <property type="nucleotide sequence ID" value="NZ_BOPZ01000005.1"/>
</dbReference>
<proteinExistence type="inferred from homology"/>
<protein>
    <submittedName>
        <fullName evidence="4">Permease</fullName>
    </submittedName>
</protein>
<sequence length="110" mass="12356">MIKYYLLCLVFTLLGAFGALFFKKATQRGGSFLSLLFCPSLYIGGLFYVAGAILNIITLKHLKYTVVLPMTSITYIWTIMISYLLFNEKITLKKIMGITLIILGAIFISL</sequence>
<dbReference type="SUPFAM" id="SSF103481">
    <property type="entry name" value="Multidrug resistance efflux transporter EmrE"/>
    <property type="match status" value="1"/>
</dbReference>
<evidence type="ECO:0000256" key="2">
    <source>
        <dbReference type="SAM" id="Phobius"/>
    </source>
</evidence>
<feature type="transmembrane region" description="Helical" evidence="2">
    <location>
        <begin position="66"/>
        <end position="86"/>
    </location>
</feature>
<dbReference type="GO" id="GO:0016020">
    <property type="term" value="C:membrane"/>
    <property type="evidence" value="ECO:0007669"/>
    <property type="project" value="InterPro"/>
</dbReference>
<dbReference type="Proteomes" id="UP000679179">
    <property type="component" value="Unassembled WGS sequence"/>
</dbReference>
<evidence type="ECO:0000259" key="3">
    <source>
        <dbReference type="Pfam" id="PF00892"/>
    </source>
</evidence>
<comment type="similarity">
    <text evidence="1">Belongs to the EamA transporter family.</text>
</comment>
<feature type="domain" description="EamA" evidence="3">
    <location>
        <begin position="12"/>
        <end position="109"/>
    </location>
</feature>
<dbReference type="AlphaFoldDB" id="A0A919RYV2"/>
<dbReference type="InterPro" id="IPR037185">
    <property type="entry name" value="EmrE-like"/>
</dbReference>
<dbReference type="Pfam" id="PF00892">
    <property type="entry name" value="EamA"/>
    <property type="match status" value="1"/>
</dbReference>
<feature type="transmembrane region" description="Helical" evidence="2">
    <location>
        <begin position="32"/>
        <end position="54"/>
    </location>
</feature>
<keyword evidence="2" id="KW-0472">Membrane</keyword>
<organism evidence="4 5">
    <name type="scientific">Clostridium polyendosporum</name>
    <dbReference type="NCBI Taxonomy" id="69208"/>
    <lineage>
        <taxon>Bacteria</taxon>
        <taxon>Bacillati</taxon>
        <taxon>Bacillota</taxon>
        <taxon>Clostridia</taxon>
        <taxon>Eubacteriales</taxon>
        <taxon>Clostridiaceae</taxon>
        <taxon>Clostridium</taxon>
    </lineage>
</organism>
<comment type="caution">
    <text evidence="4">The sequence shown here is derived from an EMBL/GenBank/DDBJ whole genome shotgun (WGS) entry which is preliminary data.</text>
</comment>
<name>A0A919RYV2_9CLOT</name>
<evidence type="ECO:0000313" key="5">
    <source>
        <dbReference type="Proteomes" id="UP000679179"/>
    </source>
</evidence>
<keyword evidence="2" id="KW-0812">Transmembrane</keyword>
<evidence type="ECO:0000313" key="4">
    <source>
        <dbReference type="EMBL" id="GIM28241.1"/>
    </source>
</evidence>
<accession>A0A919RYV2</accession>
<evidence type="ECO:0000256" key="1">
    <source>
        <dbReference type="ARBA" id="ARBA00007362"/>
    </source>
</evidence>
<dbReference type="Gene3D" id="1.10.3730.20">
    <property type="match status" value="1"/>
</dbReference>